<feature type="domain" description="Harmonin-binding protein USHBP1 PDZ-binding" evidence="3">
    <location>
        <begin position="426"/>
        <end position="487"/>
    </location>
</feature>
<sequence>MQIFLHSRTLSRVRAPSWLHGHPRAGEGPVWGRAGLRGGDGVPQSPPGVAVTRRRAAQRLSAGCSGAAEEEEISAGTRSGQGQGRPRGAPPAAGSAHCRIRSLWGRAVGPGAGRRRAMEEASGASPRARGAAGPQSSIVVPISAKLHPQLHRHPPAPSDPQGQAGQSPRAPLRLAGERLDEDEDRDEDEDEDEDEDAAAAGDEEHITTLLACTDPHSTRPLPHRDQEEHSGCTGSPHPHGQQPRGLDGAGTEAPHPDLFAALQHAVSSLERAVISRHRCTPAPPAEWAQSLEELQRVAGPCQGLGRGEGLLEEAERNAALRAALGDRDEELSRTTDALRALQGERERLQGKVWELQEALARLEGTGGAGGDTTGLSGAPGPGDPQDLSGCILSCDDAQPHGAQPHSPLSPPPSEGASRELEQRMQQLQGHMERLKEVNQQLSAALRDCKSDSERLSMVLGQHESRSSALHLALHCSERCVDAYAALLERMWAKLGRDGHGPSAGATGEQSTEHSCGSSPTQRLQLPDQAEPKRQEGSRVTSCPGLHSTHGSEEGALREAIRQLRAEQAAVQMSLHHVPTPSRAPSRRAEDACARAERALRDARALLPGWRRPERAELLREVAELKEAMAELRTRLQLAEREKRGLEVLAAAQGPREAALRLVLQHMEREQGAHSPPSGSSSSEEDAPMGAAAPQRPADPERTAQELQCALARMEQLHARAQALVLSLEQSSAVSRAQHEHCIAVTRESFHAHSALALAYRSARRKQAAQLQHLEARAGAVQQQQAQRMQALARRLQALEQHAAGGETCI</sequence>
<organism evidence="4 5">
    <name type="scientific">Gallus gallus</name>
    <name type="common">Chicken</name>
    <dbReference type="NCBI Taxonomy" id="9031"/>
    <lineage>
        <taxon>Eukaryota</taxon>
        <taxon>Metazoa</taxon>
        <taxon>Chordata</taxon>
        <taxon>Craniata</taxon>
        <taxon>Vertebrata</taxon>
        <taxon>Euteleostomi</taxon>
        <taxon>Archelosauria</taxon>
        <taxon>Archosauria</taxon>
        <taxon>Dinosauria</taxon>
        <taxon>Saurischia</taxon>
        <taxon>Theropoda</taxon>
        <taxon>Coelurosauria</taxon>
        <taxon>Aves</taxon>
        <taxon>Neognathae</taxon>
        <taxon>Galloanserae</taxon>
        <taxon>Galliformes</taxon>
        <taxon>Phasianidae</taxon>
        <taxon>Phasianinae</taxon>
        <taxon>Gallus</taxon>
    </lineage>
</organism>
<gene>
    <name evidence="4" type="primary">USHBP1</name>
</gene>
<feature type="region of interest" description="Disordered" evidence="2">
    <location>
        <begin position="498"/>
        <end position="555"/>
    </location>
</feature>
<feature type="region of interest" description="Disordered" evidence="2">
    <location>
        <begin position="149"/>
        <end position="255"/>
    </location>
</feature>
<keyword evidence="5" id="KW-1185">Reference proteome</keyword>
<feature type="compositionally biased region" description="Low complexity" evidence="2">
    <location>
        <begin position="121"/>
        <end position="134"/>
    </location>
</feature>
<evidence type="ECO:0000256" key="1">
    <source>
        <dbReference type="SAM" id="Coils"/>
    </source>
</evidence>
<dbReference type="Ensembl" id="ENSGALT00010069220.1">
    <property type="protein sequence ID" value="ENSGALP00010042662.1"/>
    <property type="gene ID" value="ENSGALG00010028583.1"/>
</dbReference>
<reference evidence="4" key="1">
    <citation type="submission" date="2020-11" db="EMBL/GenBank/DDBJ databases">
        <title>Gallus gallus (Chicken) genome, bGalGal1, GRCg7b, maternal haplotype autosomes + Z &amp; W.</title>
        <authorList>
            <person name="Warren W."/>
            <person name="Formenti G."/>
            <person name="Fedrigo O."/>
            <person name="Haase B."/>
            <person name="Mountcastle J."/>
            <person name="Balacco J."/>
            <person name="Tracey A."/>
            <person name="Schneider V."/>
            <person name="Okimoto R."/>
            <person name="Cheng H."/>
            <person name="Hawken R."/>
            <person name="Howe K."/>
            <person name="Jarvis E.D."/>
        </authorList>
    </citation>
    <scope>NUCLEOTIDE SEQUENCE [LARGE SCALE GENOMIC DNA]</scope>
    <source>
        <strain evidence="4">Broiler</strain>
    </source>
</reference>
<evidence type="ECO:0000256" key="2">
    <source>
        <dbReference type="SAM" id="MobiDB-lite"/>
    </source>
</evidence>
<evidence type="ECO:0000259" key="3">
    <source>
        <dbReference type="Pfam" id="PF10506"/>
    </source>
</evidence>
<dbReference type="Proteomes" id="UP000000539">
    <property type="component" value="Chromosome 28"/>
</dbReference>
<dbReference type="GeneTree" id="ENSGT00530000063974"/>
<proteinExistence type="predicted"/>
<feature type="compositionally biased region" description="Low complexity" evidence="2">
    <location>
        <begin position="86"/>
        <end position="96"/>
    </location>
</feature>
<dbReference type="InterPro" id="IPR019536">
    <property type="entry name" value="USHBP1_PDZ-bd"/>
</dbReference>
<reference evidence="4" key="3">
    <citation type="submission" date="2025-09" db="UniProtKB">
        <authorList>
            <consortium name="Ensembl"/>
        </authorList>
    </citation>
    <scope>IDENTIFICATION</scope>
    <source>
        <strain evidence="4">broiler</strain>
    </source>
</reference>
<name>A0A8V1A9L8_CHICK</name>
<dbReference type="PANTHER" id="PTHR23347">
    <property type="entry name" value="COLORECTAL MUTANT CANCER PROTEIN MCC PROTEIN -RELATED"/>
    <property type="match status" value="1"/>
</dbReference>
<dbReference type="OrthoDB" id="6256369at2759"/>
<dbReference type="PANTHER" id="PTHR23347:SF5">
    <property type="entry name" value="HARMONIN-BINDING PROTEIN USHBP1"/>
    <property type="match status" value="1"/>
</dbReference>
<dbReference type="Pfam" id="PF10506">
    <property type="entry name" value="USHBP1_PDZ-bd"/>
    <property type="match status" value="1"/>
</dbReference>
<feature type="region of interest" description="Disordered" evidence="2">
    <location>
        <begin position="364"/>
        <end position="422"/>
    </location>
</feature>
<reference evidence="4" key="2">
    <citation type="submission" date="2025-08" db="UniProtKB">
        <authorList>
            <consortium name="Ensembl"/>
        </authorList>
    </citation>
    <scope>IDENTIFICATION</scope>
    <source>
        <strain evidence="4">broiler</strain>
    </source>
</reference>
<evidence type="ECO:0000313" key="5">
    <source>
        <dbReference type="Proteomes" id="UP000000539"/>
    </source>
</evidence>
<feature type="region of interest" description="Disordered" evidence="2">
    <location>
        <begin position="60"/>
        <end position="135"/>
    </location>
</feature>
<feature type="compositionally biased region" description="Polar residues" evidence="2">
    <location>
        <begin position="507"/>
        <end position="523"/>
    </location>
</feature>
<evidence type="ECO:0000313" key="4">
    <source>
        <dbReference type="Ensembl" id="ENSGALP00010042662.1"/>
    </source>
</evidence>
<dbReference type="InterPro" id="IPR040171">
    <property type="entry name" value="USBP1-like"/>
</dbReference>
<feature type="coiled-coil region" evidence="1">
    <location>
        <begin position="585"/>
        <end position="648"/>
    </location>
</feature>
<protein>
    <submittedName>
        <fullName evidence="4">USH1 protein network component harmonin binding protein 1</fullName>
    </submittedName>
</protein>
<accession>A0A8V1A9L8</accession>
<feature type="compositionally biased region" description="Acidic residues" evidence="2">
    <location>
        <begin position="179"/>
        <end position="197"/>
    </location>
</feature>
<dbReference type="GlyGen" id="A0A8V1A9L8">
    <property type="glycosylation" value="1 site"/>
</dbReference>
<feature type="compositionally biased region" description="Gly residues" evidence="2">
    <location>
        <begin position="364"/>
        <end position="380"/>
    </location>
</feature>
<feature type="region of interest" description="Disordered" evidence="2">
    <location>
        <begin position="667"/>
        <end position="704"/>
    </location>
</feature>
<dbReference type="AlphaFoldDB" id="A0A8V1A9L8"/>
<keyword evidence="1" id="KW-0175">Coiled coil</keyword>